<name>A0AAE3HHQ9_9GAMM</name>
<dbReference type="RefSeq" id="WP_259054035.1">
    <property type="nucleotide sequence ID" value="NZ_JANUCT010000003.1"/>
</dbReference>
<sequence>MSDILQPRLCTLDETKAAIESGKVLWLAGDENLLKQLPKGRWIGGSIPYFMSQEGGKTSQDMIFVNELDPALAKKIQIKFYNTGTIHNIAKDAPEDGFTILLIPALTDMHLQYAQHAPEYEDMFIKPIAGWITGIHLDDLGKVKPTVFNGGTGESSTENAIVMHVALKPGKAAHIGIVNIQEQGDGDTFEFPQTGFATDKVLINGVEQNFADYLQEHNVDTRQPLVADYSGAKLNVSFQEVDQDKKTVSFYAPVFSGVEYKLAKPVNDYVSEFRNALPKLDHDVTFSCNCVLNYMYSELEGKQTSHMLGPMTFGEIAYQLLNQTLVYMVVEDN</sequence>
<gene>
    <name evidence="1" type="ORF">J2T55_000498</name>
</gene>
<evidence type="ECO:0000313" key="2">
    <source>
        <dbReference type="Proteomes" id="UP001204445"/>
    </source>
</evidence>
<dbReference type="EMBL" id="JANUCT010000003">
    <property type="protein sequence ID" value="MCS3902494.1"/>
    <property type="molecule type" value="Genomic_DNA"/>
</dbReference>
<accession>A0AAE3HHQ9</accession>
<dbReference type="Pfam" id="PF22396">
    <property type="entry name" value="DUF6976"/>
    <property type="match status" value="1"/>
</dbReference>
<comment type="caution">
    <text evidence="1">The sequence shown here is derived from an EMBL/GenBank/DDBJ whole genome shotgun (WGS) entry which is preliminary data.</text>
</comment>
<keyword evidence="2" id="KW-1185">Reference proteome</keyword>
<dbReference type="Proteomes" id="UP001204445">
    <property type="component" value="Unassembled WGS sequence"/>
</dbReference>
<dbReference type="InterPro" id="IPR054249">
    <property type="entry name" value="DUF6976"/>
</dbReference>
<proteinExistence type="predicted"/>
<reference evidence="1" key="1">
    <citation type="submission" date="2022-08" db="EMBL/GenBank/DDBJ databases">
        <title>Genomic Encyclopedia of Type Strains, Phase III (KMG-III): the genomes of soil and plant-associated and newly described type strains.</title>
        <authorList>
            <person name="Whitman W."/>
        </authorList>
    </citation>
    <scope>NUCLEOTIDE SEQUENCE</scope>
    <source>
        <strain evidence="1">HMT 1</strain>
    </source>
</reference>
<organism evidence="1 2">
    <name type="scientific">Methylohalomonas lacus</name>
    <dbReference type="NCBI Taxonomy" id="398773"/>
    <lineage>
        <taxon>Bacteria</taxon>
        <taxon>Pseudomonadati</taxon>
        <taxon>Pseudomonadota</taxon>
        <taxon>Gammaproteobacteria</taxon>
        <taxon>Methylohalomonadales</taxon>
        <taxon>Methylohalomonadaceae</taxon>
        <taxon>Methylohalomonas</taxon>
    </lineage>
</organism>
<protein>
    <submittedName>
        <fullName evidence="1">Uncharacterized protein</fullName>
    </submittedName>
</protein>
<dbReference type="AlphaFoldDB" id="A0AAE3HHQ9"/>
<evidence type="ECO:0000313" key="1">
    <source>
        <dbReference type="EMBL" id="MCS3902494.1"/>
    </source>
</evidence>